<dbReference type="InterPro" id="IPR017972">
    <property type="entry name" value="Cyt_P450_CS"/>
</dbReference>
<dbReference type="InterPro" id="IPR002401">
    <property type="entry name" value="Cyt_P450_E_grp-I"/>
</dbReference>
<comment type="cofactor">
    <cofactor evidence="1 12">
        <name>heme</name>
        <dbReference type="ChEBI" id="CHEBI:30413"/>
    </cofactor>
</comment>
<dbReference type="SUPFAM" id="SSF48264">
    <property type="entry name" value="Cytochrome P450"/>
    <property type="match status" value="1"/>
</dbReference>
<keyword evidence="6 12" id="KW-0479">Metal-binding</keyword>
<keyword evidence="10 13" id="KW-0503">Monooxygenase</keyword>
<keyword evidence="7 14" id="KW-1133">Transmembrane helix</keyword>
<evidence type="ECO:0000256" key="2">
    <source>
        <dbReference type="ARBA" id="ARBA00004370"/>
    </source>
</evidence>
<dbReference type="GO" id="GO:0020037">
    <property type="term" value="F:heme binding"/>
    <property type="evidence" value="ECO:0007669"/>
    <property type="project" value="InterPro"/>
</dbReference>
<keyword evidence="8 13" id="KW-0560">Oxidoreductase</keyword>
<evidence type="ECO:0000313" key="16">
    <source>
        <dbReference type="RefSeq" id="XP_022936281.1"/>
    </source>
</evidence>
<dbReference type="FunFam" id="1.10.630.10:FF:000026">
    <property type="entry name" value="Cytochrome P450 82C4"/>
    <property type="match status" value="1"/>
</dbReference>
<evidence type="ECO:0000256" key="5">
    <source>
        <dbReference type="ARBA" id="ARBA00022692"/>
    </source>
</evidence>
<evidence type="ECO:0000256" key="11">
    <source>
        <dbReference type="ARBA" id="ARBA00023136"/>
    </source>
</evidence>
<comment type="similarity">
    <text evidence="3 13">Belongs to the cytochrome P450 family.</text>
</comment>
<comment type="subcellular location">
    <subcellularLocation>
        <location evidence="2">Membrane</location>
    </subcellularLocation>
</comment>
<dbReference type="KEGG" id="cmos:111442948"/>
<feature type="binding site" description="axial binding residue" evidence="12">
    <location>
        <position position="467"/>
    </location>
    <ligand>
        <name>heme</name>
        <dbReference type="ChEBI" id="CHEBI:30413"/>
    </ligand>
    <ligandPart>
        <name>Fe</name>
        <dbReference type="ChEBI" id="CHEBI:18248"/>
    </ligandPart>
</feature>
<dbReference type="GO" id="GO:0005506">
    <property type="term" value="F:iron ion binding"/>
    <property type="evidence" value="ECO:0007669"/>
    <property type="project" value="InterPro"/>
</dbReference>
<gene>
    <name evidence="16" type="primary">LOC111442948</name>
</gene>
<dbReference type="PRINTS" id="PR00385">
    <property type="entry name" value="P450"/>
</dbReference>
<dbReference type="Proteomes" id="UP000504609">
    <property type="component" value="Unplaced"/>
</dbReference>
<evidence type="ECO:0000256" key="13">
    <source>
        <dbReference type="RuleBase" id="RU000461"/>
    </source>
</evidence>
<organism evidence="15 16">
    <name type="scientific">Cucurbita moschata</name>
    <name type="common">Winter crookneck squash</name>
    <name type="synonym">Cucurbita pepo var. moschata</name>
    <dbReference type="NCBI Taxonomy" id="3662"/>
    <lineage>
        <taxon>Eukaryota</taxon>
        <taxon>Viridiplantae</taxon>
        <taxon>Streptophyta</taxon>
        <taxon>Embryophyta</taxon>
        <taxon>Tracheophyta</taxon>
        <taxon>Spermatophyta</taxon>
        <taxon>Magnoliopsida</taxon>
        <taxon>eudicotyledons</taxon>
        <taxon>Gunneridae</taxon>
        <taxon>Pentapetalae</taxon>
        <taxon>rosids</taxon>
        <taxon>fabids</taxon>
        <taxon>Cucurbitales</taxon>
        <taxon>Cucurbitaceae</taxon>
        <taxon>Cucurbiteae</taxon>
        <taxon>Cucurbita</taxon>
    </lineage>
</organism>
<evidence type="ECO:0000313" key="15">
    <source>
        <dbReference type="Proteomes" id="UP000504609"/>
    </source>
</evidence>
<evidence type="ECO:0000256" key="8">
    <source>
        <dbReference type="ARBA" id="ARBA00023002"/>
    </source>
</evidence>
<dbReference type="GeneID" id="111442948"/>
<keyword evidence="15" id="KW-1185">Reference proteome</keyword>
<dbReference type="GO" id="GO:0016705">
    <property type="term" value="F:oxidoreductase activity, acting on paired donors, with incorporation or reduction of molecular oxygen"/>
    <property type="evidence" value="ECO:0007669"/>
    <property type="project" value="InterPro"/>
</dbReference>
<dbReference type="RefSeq" id="XP_022936281.1">
    <property type="nucleotide sequence ID" value="XM_023080513.1"/>
</dbReference>
<feature type="transmembrane region" description="Helical" evidence="14">
    <location>
        <begin position="6"/>
        <end position="24"/>
    </location>
</feature>
<sequence>MELTHILPATFALLLFLYALFRIASRRSSAAHRSNKRHPPEAAGALPLIGHLHKLSATEPTHITLAKMADAYGPIFTLRLGMNTALVVSSWEIARECFTTNDTIFASRSKVVASELLGYNYAALGISPYGPYWRHVRKLATLELLTNHRLEQLQHIRICEVQNSIKKLYELCADSRNKGSGGKVRVEMRRWFGDVSLNTIFRMVVGKRFSAVFEGSGAEQYREALRAFFELFAAFVPSDLFPFLSWLDLGGYKKAMNKTAKVLDQMLSKWIEEHREKKKNWGEGGVETEEQDFMDLMLSAVHDDGGLCGIGGDTVTKATCLTMILGGLDTTTITMTWALSLLLNDQEALKKAQLELDEKIGRSRQVKESDVKNLTYLQAIVKETLRLYPAAPLLIPHESVEDCIVSGYHIPARTRLLVNVQKLQKDPLVWEDPCEFRPERFLISHTKFDLRGQNHQLMPFGSGRRKCPGISFSLQLMHLTLANLLHEFEIGRPSEKLLDKEEEGFGLTGVKKTPLEVVLSPRLSSIESSS</sequence>
<keyword evidence="5 14" id="KW-0812">Transmembrane</keyword>
<evidence type="ECO:0000256" key="6">
    <source>
        <dbReference type="ARBA" id="ARBA00022723"/>
    </source>
</evidence>
<evidence type="ECO:0000256" key="3">
    <source>
        <dbReference type="ARBA" id="ARBA00010617"/>
    </source>
</evidence>
<dbReference type="GO" id="GO:0016020">
    <property type="term" value="C:membrane"/>
    <property type="evidence" value="ECO:0007669"/>
    <property type="project" value="UniProtKB-SubCell"/>
</dbReference>
<accession>A0A6J1F723</accession>
<dbReference type="PANTHER" id="PTHR47947">
    <property type="entry name" value="CYTOCHROME P450 82C3-RELATED"/>
    <property type="match status" value="1"/>
</dbReference>
<dbReference type="GO" id="GO:0004497">
    <property type="term" value="F:monooxygenase activity"/>
    <property type="evidence" value="ECO:0007669"/>
    <property type="project" value="UniProtKB-KW"/>
</dbReference>
<keyword evidence="4 12" id="KW-0349">Heme</keyword>
<dbReference type="InterPro" id="IPR036396">
    <property type="entry name" value="Cyt_P450_sf"/>
</dbReference>
<evidence type="ECO:0000256" key="12">
    <source>
        <dbReference type="PIRSR" id="PIRSR602401-1"/>
    </source>
</evidence>
<name>A0A6J1F723_CUCMO</name>
<protein>
    <submittedName>
        <fullName evidence="16">Cytochrome P450 CYP82D47-like</fullName>
    </submittedName>
</protein>
<keyword evidence="9 12" id="KW-0408">Iron</keyword>
<keyword evidence="11 14" id="KW-0472">Membrane</keyword>
<dbReference type="CDD" id="cd20654">
    <property type="entry name" value="CYP82"/>
    <property type="match status" value="1"/>
</dbReference>
<dbReference type="PANTHER" id="PTHR47947:SF26">
    <property type="entry name" value="CYTOCHROME P450"/>
    <property type="match status" value="1"/>
</dbReference>
<evidence type="ECO:0000256" key="9">
    <source>
        <dbReference type="ARBA" id="ARBA00023004"/>
    </source>
</evidence>
<dbReference type="PRINTS" id="PR00463">
    <property type="entry name" value="EP450I"/>
</dbReference>
<dbReference type="Gene3D" id="1.10.630.10">
    <property type="entry name" value="Cytochrome P450"/>
    <property type="match status" value="1"/>
</dbReference>
<evidence type="ECO:0000256" key="4">
    <source>
        <dbReference type="ARBA" id="ARBA00022617"/>
    </source>
</evidence>
<dbReference type="SMR" id="A0A6J1F723"/>
<evidence type="ECO:0000256" key="1">
    <source>
        <dbReference type="ARBA" id="ARBA00001971"/>
    </source>
</evidence>
<reference evidence="16" key="1">
    <citation type="submission" date="2025-08" db="UniProtKB">
        <authorList>
            <consortium name="RefSeq"/>
        </authorList>
    </citation>
    <scope>IDENTIFICATION</scope>
    <source>
        <tissue evidence="16">Young leaves</tissue>
    </source>
</reference>
<evidence type="ECO:0000256" key="10">
    <source>
        <dbReference type="ARBA" id="ARBA00023033"/>
    </source>
</evidence>
<evidence type="ECO:0000256" key="14">
    <source>
        <dbReference type="SAM" id="Phobius"/>
    </source>
</evidence>
<dbReference type="AlphaFoldDB" id="A0A6J1F723"/>
<dbReference type="InterPro" id="IPR001128">
    <property type="entry name" value="Cyt_P450"/>
</dbReference>
<proteinExistence type="inferred from homology"/>
<dbReference type="Pfam" id="PF00067">
    <property type="entry name" value="p450"/>
    <property type="match status" value="1"/>
</dbReference>
<evidence type="ECO:0000256" key="7">
    <source>
        <dbReference type="ARBA" id="ARBA00022989"/>
    </source>
</evidence>
<dbReference type="InterPro" id="IPR050651">
    <property type="entry name" value="Plant_Cytochrome_P450_Monoox"/>
</dbReference>
<dbReference type="PROSITE" id="PS00086">
    <property type="entry name" value="CYTOCHROME_P450"/>
    <property type="match status" value="1"/>
</dbReference>